<dbReference type="GO" id="GO:0004497">
    <property type="term" value="F:monooxygenase activity"/>
    <property type="evidence" value="ECO:0007669"/>
    <property type="project" value="InterPro"/>
</dbReference>
<name>A0A8K0PDM4_9PEZI</name>
<evidence type="ECO:0008006" key="5">
    <source>
        <dbReference type="Google" id="ProtNLM"/>
    </source>
</evidence>
<dbReference type="GO" id="GO:0020037">
    <property type="term" value="F:heme binding"/>
    <property type="evidence" value="ECO:0007669"/>
    <property type="project" value="InterPro"/>
</dbReference>
<keyword evidence="4" id="KW-1185">Reference proteome</keyword>
<proteinExistence type="inferred from homology"/>
<accession>A0A8K0PDM4</accession>
<dbReference type="Pfam" id="PF00067">
    <property type="entry name" value="p450"/>
    <property type="match status" value="2"/>
</dbReference>
<dbReference type="GO" id="GO:0005506">
    <property type="term" value="F:iron ion binding"/>
    <property type="evidence" value="ECO:0007669"/>
    <property type="project" value="InterPro"/>
</dbReference>
<dbReference type="GO" id="GO:0016705">
    <property type="term" value="F:oxidoreductase activity, acting on paired donors, with incorporation or reduction of molecular oxygen"/>
    <property type="evidence" value="ECO:0007669"/>
    <property type="project" value="InterPro"/>
</dbReference>
<organism evidence="3 4">
    <name type="scientific">Elsinoe batatas</name>
    <dbReference type="NCBI Taxonomy" id="2601811"/>
    <lineage>
        <taxon>Eukaryota</taxon>
        <taxon>Fungi</taxon>
        <taxon>Dikarya</taxon>
        <taxon>Ascomycota</taxon>
        <taxon>Pezizomycotina</taxon>
        <taxon>Dothideomycetes</taxon>
        <taxon>Dothideomycetidae</taxon>
        <taxon>Myriangiales</taxon>
        <taxon>Elsinoaceae</taxon>
        <taxon>Elsinoe</taxon>
    </lineage>
</organism>
<comment type="cofactor">
    <cofactor evidence="2">
        <name>heme</name>
        <dbReference type="ChEBI" id="CHEBI:30413"/>
    </cofactor>
</comment>
<dbReference type="InterPro" id="IPR050121">
    <property type="entry name" value="Cytochrome_P450_monoxygenase"/>
</dbReference>
<dbReference type="OrthoDB" id="1470350at2759"/>
<dbReference type="SUPFAM" id="SSF48264">
    <property type="entry name" value="Cytochrome P450"/>
    <property type="match status" value="1"/>
</dbReference>
<comment type="caution">
    <text evidence="3">The sequence shown here is derived from an EMBL/GenBank/DDBJ whole genome shotgun (WGS) entry which is preliminary data.</text>
</comment>
<evidence type="ECO:0000256" key="1">
    <source>
        <dbReference type="ARBA" id="ARBA00010617"/>
    </source>
</evidence>
<sequence>MLSLASIVALLVAAFFGSYVIAFVRNVIATIGCGVRTVWIPFHHNHPIWMVMAPITRYWLERNLPIWIWKRIALTIGCHEMFMKREPYQDLKTDTYMLVTAGQNELWTSDPEVAYDILKRNKDFGQHPLSIKILSMFGPSLATSDGEQWSKQRKLITTIINERVSKVVFEESHRQANLMASELAHSDVGRQGSASLDGLKKIAINVLSRAGYGIPASWDGPTSEKYATTQSSSLRLDFVTCVKTAIDNLIIAALASPTLLLRLPAWLPGAHRLHMIGHAQQEYPVHARARVDEERAMLSDPAKQGSRNSIISQLVLNSDSNSSDSKSAGLTETEVFGNLFVFTAAGFDTTANALQFAIVLLAIHSDLQTWLYEEVLSIIGPYESNTEGSDDIEYAAIYPRAIRCQAFLMEVLRVHPPVVHSIRINKSGKTQIIKTSKHTIHVPVNTAIYTDSNAVQTDPKIWRGLNLPNFNGKTGAGVIETPEDVVERTQDEYRFRPGRWVMADNTLFKPPPGSFLPFAAGPRVCPGQKMAQVEFVGVIMTLLGRFKIVPNSRHGETERETRDRMQSILDDVRSELTIVMQKMNELDLRWEERVSV</sequence>
<dbReference type="InterPro" id="IPR001128">
    <property type="entry name" value="Cyt_P450"/>
</dbReference>
<reference evidence="3" key="1">
    <citation type="submission" date="2021-07" db="EMBL/GenBank/DDBJ databases">
        <title>Elsinoe batatas strain:CRI-CJ2 Genome sequencing and assembly.</title>
        <authorList>
            <person name="Huang L."/>
        </authorList>
    </citation>
    <scope>NUCLEOTIDE SEQUENCE</scope>
    <source>
        <strain evidence="3">CRI-CJ2</strain>
    </source>
</reference>
<evidence type="ECO:0000256" key="2">
    <source>
        <dbReference type="PIRSR" id="PIRSR602401-1"/>
    </source>
</evidence>
<feature type="binding site" description="axial binding residue" evidence="2">
    <location>
        <position position="525"/>
    </location>
    <ligand>
        <name>heme</name>
        <dbReference type="ChEBI" id="CHEBI:30413"/>
    </ligand>
    <ligandPart>
        <name>Fe</name>
        <dbReference type="ChEBI" id="CHEBI:18248"/>
    </ligandPart>
</feature>
<keyword evidence="2" id="KW-0408">Iron</keyword>
<dbReference type="PRINTS" id="PR00385">
    <property type="entry name" value="P450"/>
</dbReference>
<protein>
    <recommendedName>
        <fullName evidence="5">Cytochrome P450</fullName>
    </recommendedName>
</protein>
<gene>
    <name evidence="3" type="ORF">KVT40_008224</name>
</gene>
<dbReference type="PANTHER" id="PTHR24305:SF166">
    <property type="entry name" value="CYTOCHROME P450 12A4, MITOCHONDRIAL-RELATED"/>
    <property type="match status" value="1"/>
</dbReference>
<dbReference type="Gene3D" id="1.10.630.10">
    <property type="entry name" value="Cytochrome P450"/>
    <property type="match status" value="1"/>
</dbReference>
<comment type="similarity">
    <text evidence="1">Belongs to the cytochrome P450 family.</text>
</comment>
<evidence type="ECO:0000313" key="4">
    <source>
        <dbReference type="Proteomes" id="UP000809789"/>
    </source>
</evidence>
<keyword evidence="2" id="KW-0479">Metal-binding</keyword>
<dbReference type="PRINTS" id="PR00463">
    <property type="entry name" value="EP450I"/>
</dbReference>
<keyword evidence="2" id="KW-0349">Heme</keyword>
<dbReference type="InterPro" id="IPR002401">
    <property type="entry name" value="Cyt_P450_E_grp-I"/>
</dbReference>
<dbReference type="InterPro" id="IPR036396">
    <property type="entry name" value="Cyt_P450_sf"/>
</dbReference>
<dbReference type="EMBL" id="JAESVG020000010">
    <property type="protein sequence ID" value="KAG8623248.1"/>
    <property type="molecule type" value="Genomic_DNA"/>
</dbReference>
<dbReference type="Proteomes" id="UP000809789">
    <property type="component" value="Unassembled WGS sequence"/>
</dbReference>
<evidence type="ECO:0000313" key="3">
    <source>
        <dbReference type="EMBL" id="KAG8623248.1"/>
    </source>
</evidence>
<dbReference type="AlphaFoldDB" id="A0A8K0PDM4"/>
<dbReference type="PANTHER" id="PTHR24305">
    <property type="entry name" value="CYTOCHROME P450"/>
    <property type="match status" value="1"/>
</dbReference>